<dbReference type="AlphaFoldDB" id="A0A8S1HAX1"/>
<dbReference type="Proteomes" id="UP000835052">
    <property type="component" value="Unassembled WGS sequence"/>
</dbReference>
<evidence type="ECO:0000313" key="2">
    <source>
        <dbReference type="Proteomes" id="UP000835052"/>
    </source>
</evidence>
<reference evidence="1" key="1">
    <citation type="submission" date="2020-10" db="EMBL/GenBank/DDBJ databases">
        <authorList>
            <person name="Kikuchi T."/>
        </authorList>
    </citation>
    <scope>NUCLEOTIDE SEQUENCE</scope>
    <source>
        <strain evidence="1">NKZ352</strain>
    </source>
</reference>
<comment type="caution">
    <text evidence="1">The sequence shown here is derived from an EMBL/GenBank/DDBJ whole genome shotgun (WGS) entry which is preliminary data.</text>
</comment>
<sequence length="89" mass="9268">MCNKQLWRKKFRAVRSVRASAEDIWEVSGVAEGAEEEFFDCIGEASGSLSGWTGFKYPCGGDGFRGGGGGVGDRFGDGGGGGGFSLSFT</sequence>
<keyword evidence="2" id="KW-1185">Reference proteome</keyword>
<gene>
    <name evidence="1" type="ORF">CAUJ_LOCUS9078</name>
</gene>
<dbReference type="EMBL" id="CAJGYM010000033">
    <property type="protein sequence ID" value="CAD6193159.1"/>
    <property type="molecule type" value="Genomic_DNA"/>
</dbReference>
<organism evidence="1 2">
    <name type="scientific">Caenorhabditis auriculariae</name>
    <dbReference type="NCBI Taxonomy" id="2777116"/>
    <lineage>
        <taxon>Eukaryota</taxon>
        <taxon>Metazoa</taxon>
        <taxon>Ecdysozoa</taxon>
        <taxon>Nematoda</taxon>
        <taxon>Chromadorea</taxon>
        <taxon>Rhabditida</taxon>
        <taxon>Rhabditina</taxon>
        <taxon>Rhabditomorpha</taxon>
        <taxon>Rhabditoidea</taxon>
        <taxon>Rhabditidae</taxon>
        <taxon>Peloderinae</taxon>
        <taxon>Caenorhabditis</taxon>
    </lineage>
</organism>
<evidence type="ECO:0000313" key="1">
    <source>
        <dbReference type="EMBL" id="CAD6193159.1"/>
    </source>
</evidence>
<protein>
    <submittedName>
        <fullName evidence="1">Uncharacterized protein</fullName>
    </submittedName>
</protein>
<name>A0A8S1HAX1_9PELO</name>
<proteinExistence type="predicted"/>
<accession>A0A8S1HAX1</accession>